<keyword evidence="3" id="KW-1185">Reference proteome</keyword>
<feature type="chain" id="PRO_5046016948" evidence="1">
    <location>
        <begin position="29"/>
        <end position="252"/>
    </location>
</feature>
<keyword evidence="1" id="KW-0732">Signal</keyword>
<organism evidence="2 3">
    <name type="scientific">Streptomyces nigra</name>
    <dbReference type="NCBI Taxonomy" id="1827580"/>
    <lineage>
        <taxon>Bacteria</taxon>
        <taxon>Bacillati</taxon>
        <taxon>Actinomycetota</taxon>
        <taxon>Actinomycetes</taxon>
        <taxon>Kitasatosporales</taxon>
        <taxon>Streptomycetaceae</taxon>
        <taxon>Streptomyces</taxon>
    </lineage>
</organism>
<dbReference type="RefSeq" id="WP_210981492.1">
    <property type="nucleotide sequence ID" value="NZ_CP108125.1"/>
</dbReference>
<evidence type="ECO:0000256" key="1">
    <source>
        <dbReference type="SAM" id="SignalP"/>
    </source>
</evidence>
<evidence type="ECO:0000313" key="3">
    <source>
        <dbReference type="Proteomes" id="UP001622690"/>
    </source>
</evidence>
<dbReference type="Gene3D" id="2.170.15.10">
    <property type="entry name" value="Proaerolysin, chain A, domain 3"/>
    <property type="match status" value="1"/>
</dbReference>
<protein>
    <submittedName>
        <fullName evidence="2">Uncharacterized protein</fullName>
    </submittedName>
</protein>
<gene>
    <name evidence="2" type="ORF">OHU27_32485</name>
</gene>
<dbReference type="EMBL" id="CP108125">
    <property type="protein sequence ID" value="WTO86903.1"/>
    <property type="molecule type" value="Genomic_DNA"/>
</dbReference>
<accession>A0ABZ1J2W9</accession>
<feature type="signal peptide" evidence="1">
    <location>
        <begin position="1"/>
        <end position="28"/>
    </location>
</feature>
<dbReference type="SUPFAM" id="SSF56973">
    <property type="entry name" value="Aerolisin/ETX pore-forming domain"/>
    <property type="match status" value="1"/>
</dbReference>
<dbReference type="Proteomes" id="UP001622690">
    <property type="component" value="Chromosome"/>
</dbReference>
<name>A0ABZ1J2W9_9ACTN</name>
<sequence length="252" mass="27404">MHPRRARLLAVTTATLGFGALGTATAHAETPSFCQGRYVCLENGTAFGAPADAYPETSGDDRITAEQIVRDCAAESEQDIPGVACGFYPYAEPRTTGYGTWKPLTADFSNCYGGNEQNNLTWSHSNEYSTSNSVTVGAGVEIGLSELVKASIQTSYQHTWGRSTGSTQSFSAFVPKGHKAHLQHRYQRQEVTGVLWIDYEHTGTGPMEGHGHHYWAITDFTAVSPVKDEDGVVRDQVALSRPQRLQQGDCPD</sequence>
<evidence type="ECO:0000313" key="2">
    <source>
        <dbReference type="EMBL" id="WTO86903.1"/>
    </source>
</evidence>
<proteinExistence type="predicted"/>
<reference evidence="2 3" key="1">
    <citation type="submission" date="2022-10" db="EMBL/GenBank/DDBJ databases">
        <title>The complete genomes of actinobacterial strains from the NBC collection.</title>
        <authorList>
            <person name="Joergensen T.S."/>
            <person name="Alvarez Arevalo M."/>
            <person name="Sterndorff E.B."/>
            <person name="Faurdal D."/>
            <person name="Vuksanovic O."/>
            <person name="Mourched A.-S."/>
            <person name="Charusanti P."/>
            <person name="Shaw S."/>
            <person name="Blin K."/>
            <person name="Weber T."/>
        </authorList>
    </citation>
    <scope>NUCLEOTIDE SEQUENCE [LARGE SCALE GENOMIC DNA]</scope>
    <source>
        <strain evidence="2 3">NBC_00206</strain>
    </source>
</reference>